<keyword evidence="1" id="KW-0489">Methyltransferase</keyword>
<gene>
    <name evidence="1" type="ORF">SAMN06272739_0427</name>
</gene>
<reference evidence="2" key="1">
    <citation type="submission" date="2017-09" db="EMBL/GenBank/DDBJ databases">
        <authorList>
            <person name="Varghese N."/>
            <person name="Submissions S."/>
        </authorList>
    </citation>
    <scope>NUCLEOTIDE SEQUENCE [LARGE SCALE GENOMIC DNA]</scope>
    <source>
        <strain evidence="2">DSM 44270</strain>
    </source>
</reference>
<dbReference type="AlphaFoldDB" id="A0A286GE65"/>
<dbReference type="EMBL" id="OCNK01000001">
    <property type="protein sequence ID" value="SOD93788.1"/>
    <property type="molecule type" value="Genomic_DNA"/>
</dbReference>
<protein>
    <submittedName>
        <fullName evidence="1">Methyltransferase domain-containing protein</fullName>
    </submittedName>
</protein>
<dbReference type="Proteomes" id="UP000219482">
    <property type="component" value="Unassembled WGS sequence"/>
</dbReference>
<dbReference type="GO" id="GO:0032259">
    <property type="term" value="P:methylation"/>
    <property type="evidence" value="ECO:0007669"/>
    <property type="project" value="UniProtKB-KW"/>
</dbReference>
<keyword evidence="1" id="KW-0808">Transferase</keyword>
<name>A0A286GE65_9ACTN</name>
<sequence>MTGHGPTPDLGRPLGDSALQSRTLESVASAVNYHTWLTDLARPHLGDHPVEIGSGLGDYACRWLDAGLPEITVTEADPDRLAVLRSRFAGRDDVHVRAMNVLAPQPAAHSALVAANVLEHIPDDVRALRAAHEVLRPGGSVVLIVPAFQLAMSRFDREVGHVRRYTRKSLRTALTAAGLVVDEVRYIDVPGLFAWFVGMRLLRMRPGDGALLTVWDRMVVPATRWVEERVGAPFGKSVFAVAHVPEVA</sequence>
<dbReference type="Pfam" id="PF13489">
    <property type="entry name" value="Methyltransf_23"/>
    <property type="match status" value="1"/>
</dbReference>
<dbReference type="OrthoDB" id="9810247at2"/>
<dbReference type="GO" id="GO:0008168">
    <property type="term" value="F:methyltransferase activity"/>
    <property type="evidence" value="ECO:0007669"/>
    <property type="project" value="UniProtKB-KW"/>
</dbReference>
<proteinExistence type="predicted"/>
<evidence type="ECO:0000313" key="1">
    <source>
        <dbReference type="EMBL" id="SOD93788.1"/>
    </source>
</evidence>
<dbReference type="CDD" id="cd02440">
    <property type="entry name" value="AdoMet_MTases"/>
    <property type="match status" value="1"/>
</dbReference>
<accession>A0A286GE65</accession>
<evidence type="ECO:0000313" key="2">
    <source>
        <dbReference type="Proteomes" id="UP000219482"/>
    </source>
</evidence>
<dbReference type="Gene3D" id="3.40.50.150">
    <property type="entry name" value="Vaccinia Virus protein VP39"/>
    <property type="match status" value="1"/>
</dbReference>
<keyword evidence="2" id="KW-1185">Reference proteome</keyword>
<organism evidence="1 2">
    <name type="scientific">Blastococcus haudaquaticus</name>
    <dbReference type="NCBI Taxonomy" id="1938745"/>
    <lineage>
        <taxon>Bacteria</taxon>
        <taxon>Bacillati</taxon>
        <taxon>Actinomycetota</taxon>
        <taxon>Actinomycetes</taxon>
        <taxon>Geodermatophilales</taxon>
        <taxon>Geodermatophilaceae</taxon>
        <taxon>Blastococcus</taxon>
    </lineage>
</organism>
<dbReference type="InterPro" id="IPR029063">
    <property type="entry name" value="SAM-dependent_MTases_sf"/>
</dbReference>
<dbReference type="RefSeq" id="WP_097182278.1">
    <property type="nucleotide sequence ID" value="NZ_OCNK01000001.1"/>
</dbReference>
<dbReference type="SUPFAM" id="SSF53335">
    <property type="entry name" value="S-adenosyl-L-methionine-dependent methyltransferases"/>
    <property type="match status" value="1"/>
</dbReference>